<feature type="transmembrane region" description="Helical" evidence="1">
    <location>
        <begin position="37"/>
        <end position="63"/>
    </location>
</feature>
<gene>
    <name evidence="2" type="ORF">JOD45_002828</name>
</gene>
<feature type="transmembrane region" description="Helical" evidence="1">
    <location>
        <begin position="165"/>
        <end position="182"/>
    </location>
</feature>
<keyword evidence="1" id="KW-0812">Transmembrane</keyword>
<evidence type="ECO:0000313" key="2">
    <source>
        <dbReference type="EMBL" id="MBM7646597.1"/>
    </source>
</evidence>
<feature type="transmembrane region" description="Helical" evidence="1">
    <location>
        <begin position="141"/>
        <end position="159"/>
    </location>
</feature>
<keyword evidence="1" id="KW-0472">Membrane</keyword>
<dbReference type="Proteomes" id="UP000808914">
    <property type="component" value="Unassembled WGS sequence"/>
</dbReference>
<organism evidence="2 3">
    <name type="scientific">Scopulibacillus daqui</name>
    <dbReference type="NCBI Taxonomy" id="1469162"/>
    <lineage>
        <taxon>Bacteria</taxon>
        <taxon>Bacillati</taxon>
        <taxon>Bacillota</taxon>
        <taxon>Bacilli</taxon>
        <taxon>Bacillales</taxon>
        <taxon>Sporolactobacillaceae</taxon>
        <taxon>Scopulibacillus</taxon>
    </lineage>
</organism>
<evidence type="ECO:0000313" key="3">
    <source>
        <dbReference type="Proteomes" id="UP000808914"/>
    </source>
</evidence>
<keyword evidence="3" id="KW-1185">Reference proteome</keyword>
<reference evidence="2 3" key="1">
    <citation type="submission" date="2021-01" db="EMBL/GenBank/DDBJ databases">
        <title>Genomic Encyclopedia of Type Strains, Phase IV (KMG-IV): sequencing the most valuable type-strain genomes for metagenomic binning, comparative biology and taxonomic classification.</title>
        <authorList>
            <person name="Goeker M."/>
        </authorList>
    </citation>
    <scope>NUCLEOTIDE SEQUENCE [LARGE SCALE GENOMIC DNA]</scope>
    <source>
        <strain evidence="2 3">DSM 28236</strain>
    </source>
</reference>
<sequence>MHQIKSRIPLLLLYFLGLFLLLEWLSSLDVITRTGHFNWLCLFAVFSFLISCLGLSLWISLPLNFIAMLFVLHKIFFYHTTYFQKLWAIYFVSDLEKNISFIIHGNWVGLTELFKVFVLLILLWIFGLFFPYLLTSKRMAVFLGFTIVYLSLLDIFTSYDEGEPMFWSIFIGLLFIGVLRVYHTRKRIG</sequence>
<name>A0ABS2Q525_9BACL</name>
<keyword evidence="1" id="KW-1133">Transmembrane helix</keyword>
<evidence type="ECO:0000256" key="1">
    <source>
        <dbReference type="SAM" id="Phobius"/>
    </source>
</evidence>
<proteinExistence type="predicted"/>
<feature type="transmembrane region" description="Helical" evidence="1">
    <location>
        <begin position="113"/>
        <end position="134"/>
    </location>
</feature>
<comment type="caution">
    <text evidence="2">The sequence shown here is derived from an EMBL/GenBank/DDBJ whole genome shotgun (WGS) entry which is preliminary data.</text>
</comment>
<accession>A0ABS2Q525</accession>
<dbReference type="EMBL" id="JAFBER010000024">
    <property type="protein sequence ID" value="MBM7646597.1"/>
    <property type="molecule type" value="Genomic_DNA"/>
</dbReference>
<protein>
    <submittedName>
        <fullName evidence="2">Uncharacterized protein</fullName>
    </submittedName>
</protein>
<dbReference type="RefSeq" id="WP_380896812.1">
    <property type="nucleotide sequence ID" value="NZ_JBHLTV010000005.1"/>
</dbReference>